<keyword evidence="3" id="KW-1185">Reference proteome</keyword>
<reference evidence="2 3" key="1">
    <citation type="journal article" date="2020" name="Mol. Biol. Evol.">
        <title>Distinct Expression and Methylation Patterns for Genes with Different Fates following a Single Whole-Genome Duplication in Flowering Plants.</title>
        <authorList>
            <person name="Shi T."/>
            <person name="Rahmani R.S."/>
            <person name="Gugger P.F."/>
            <person name="Wang M."/>
            <person name="Li H."/>
            <person name="Zhang Y."/>
            <person name="Li Z."/>
            <person name="Wang Q."/>
            <person name="Van de Peer Y."/>
            <person name="Marchal K."/>
            <person name="Chen J."/>
        </authorList>
    </citation>
    <scope>NUCLEOTIDE SEQUENCE [LARGE SCALE GENOMIC DNA]</scope>
    <source>
        <tissue evidence="2">Leaf</tissue>
    </source>
</reference>
<dbReference type="PANTHER" id="PTHR37716:SF1">
    <property type="entry name" value="OS07G0568900 PROTEIN"/>
    <property type="match status" value="1"/>
</dbReference>
<dbReference type="AlphaFoldDB" id="A0A822YAZ8"/>
<accession>A0A822YAZ8</accession>
<comment type="caution">
    <text evidence="2">The sequence shown here is derived from an EMBL/GenBank/DDBJ whole genome shotgun (WGS) entry which is preliminary data.</text>
</comment>
<organism evidence="2 3">
    <name type="scientific">Nelumbo nucifera</name>
    <name type="common">Sacred lotus</name>
    <dbReference type="NCBI Taxonomy" id="4432"/>
    <lineage>
        <taxon>Eukaryota</taxon>
        <taxon>Viridiplantae</taxon>
        <taxon>Streptophyta</taxon>
        <taxon>Embryophyta</taxon>
        <taxon>Tracheophyta</taxon>
        <taxon>Spermatophyta</taxon>
        <taxon>Magnoliopsida</taxon>
        <taxon>Proteales</taxon>
        <taxon>Nelumbonaceae</taxon>
        <taxon>Nelumbo</taxon>
    </lineage>
</organism>
<proteinExistence type="predicted"/>
<feature type="coiled-coil region" evidence="1">
    <location>
        <begin position="53"/>
        <end position="80"/>
    </location>
</feature>
<gene>
    <name evidence="2" type="ORF">HUJ06_031218</name>
</gene>
<dbReference type="PANTHER" id="PTHR37716">
    <property type="entry name" value="OS07G0568900 PROTEIN"/>
    <property type="match status" value="1"/>
</dbReference>
<keyword evidence="1" id="KW-0175">Coiled coil</keyword>
<evidence type="ECO:0000313" key="3">
    <source>
        <dbReference type="Proteomes" id="UP000607653"/>
    </source>
</evidence>
<sequence>MLLQVLTIQKPPLISPSVLFKVEVIPSISLFHHGGQNFKNRKRNSSLRAVEKESQFELDQEKAREALKKLDEQLQTLSQKEISPPKKRVSSSNLVIKPFVDGPESAPAPTVIRDTPNAVMVQKLSSPDVAEQR</sequence>
<evidence type="ECO:0000313" key="2">
    <source>
        <dbReference type="EMBL" id="DAD29750.1"/>
    </source>
</evidence>
<protein>
    <submittedName>
        <fullName evidence="2">Uncharacterized protein</fullName>
    </submittedName>
</protein>
<dbReference type="Proteomes" id="UP000607653">
    <property type="component" value="Unassembled WGS sequence"/>
</dbReference>
<evidence type="ECO:0000256" key="1">
    <source>
        <dbReference type="SAM" id="Coils"/>
    </source>
</evidence>
<name>A0A822YAZ8_NELNU</name>
<dbReference type="EMBL" id="DUZY01000002">
    <property type="protein sequence ID" value="DAD29750.1"/>
    <property type="molecule type" value="Genomic_DNA"/>
</dbReference>